<dbReference type="AlphaFoldDB" id="A0A0F8XMT2"/>
<organism evidence="1">
    <name type="scientific">marine sediment metagenome</name>
    <dbReference type="NCBI Taxonomy" id="412755"/>
    <lineage>
        <taxon>unclassified sequences</taxon>
        <taxon>metagenomes</taxon>
        <taxon>ecological metagenomes</taxon>
    </lineage>
</organism>
<gene>
    <name evidence="1" type="ORF">LCGC14_2925480</name>
</gene>
<evidence type="ECO:0000313" key="1">
    <source>
        <dbReference type="EMBL" id="KKK70288.1"/>
    </source>
</evidence>
<reference evidence="1" key="1">
    <citation type="journal article" date="2015" name="Nature">
        <title>Complex archaea that bridge the gap between prokaryotes and eukaryotes.</title>
        <authorList>
            <person name="Spang A."/>
            <person name="Saw J.H."/>
            <person name="Jorgensen S.L."/>
            <person name="Zaremba-Niedzwiedzka K."/>
            <person name="Martijn J."/>
            <person name="Lind A.E."/>
            <person name="van Eijk R."/>
            <person name="Schleper C."/>
            <person name="Guy L."/>
            <person name="Ettema T.J."/>
        </authorList>
    </citation>
    <scope>NUCLEOTIDE SEQUENCE</scope>
</reference>
<name>A0A0F8XMT2_9ZZZZ</name>
<accession>A0A0F8XMT2</accession>
<protein>
    <submittedName>
        <fullName evidence="1">Uncharacterized protein</fullName>
    </submittedName>
</protein>
<sequence length="36" mass="4032">MIVELNQIDPYTNEGKLLLAAIAKIMESQTDKTPNK</sequence>
<proteinExistence type="predicted"/>
<comment type="caution">
    <text evidence="1">The sequence shown here is derived from an EMBL/GenBank/DDBJ whole genome shotgun (WGS) entry which is preliminary data.</text>
</comment>
<dbReference type="EMBL" id="LAZR01058258">
    <property type="protein sequence ID" value="KKK70288.1"/>
    <property type="molecule type" value="Genomic_DNA"/>
</dbReference>
<feature type="non-terminal residue" evidence="1">
    <location>
        <position position="36"/>
    </location>
</feature>